<dbReference type="Proteomes" id="UP000244817">
    <property type="component" value="Unassembled WGS sequence"/>
</dbReference>
<evidence type="ECO:0000313" key="2">
    <source>
        <dbReference type="Proteomes" id="UP000244817"/>
    </source>
</evidence>
<name>A0A2T7FSX3_9RHOB</name>
<gene>
    <name evidence="1" type="ORF">DC363_16290</name>
</gene>
<keyword evidence="2" id="KW-1185">Reference proteome</keyword>
<proteinExistence type="predicted"/>
<sequence length="175" mass="19185">MTKQFTITPGDGHEPPRVTPMSLAFGDVLKTMRAFIVAERDLEDIAYSRDPAYAIWAEDTEKAHEELAEALVNVHSLPVLVREDQPLRRMALLADAMIGHEEPGGARALHLQMQVAFFTKFQVLGISSTAMHRNGLLIHGRHLIDAMISLALFDGGPVDGPHTDEPPESDLGTAL</sequence>
<dbReference type="EMBL" id="QCYG01000013">
    <property type="protein sequence ID" value="PVA05255.1"/>
    <property type="molecule type" value="Genomic_DNA"/>
</dbReference>
<dbReference type="RefSeq" id="WP_146180814.1">
    <property type="nucleotide sequence ID" value="NZ_QCYG01000013.1"/>
</dbReference>
<reference evidence="1 2" key="1">
    <citation type="submission" date="2018-04" db="EMBL/GenBank/DDBJ databases">
        <title>Pelagivirga bohaiensis gen. nov., sp. nov., a bacterium isolated from the Bohai Sea.</title>
        <authorList>
            <person name="Ji X."/>
        </authorList>
    </citation>
    <scope>NUCLEOTIDE SEQUENCE [LARGE SCALE GENOMIC DNA]</scope>
    <source>
        <strain evidence="1 2">BH-SD16</strain>
    </source>
</reference>
<comment type="caution">
    <text evidence="1">The sequence shown here is derived from an EMBL/GenBank/DDBJ whole genome shotgun (WGS) entry which is preliminary data.</text>
</comment>
<dbReference type="OrthoDB" id="7865488at2"/>
<accession>A0A2T7FSX3</accession>
<protein>
    <submittedName>
        <fullName evidence="1">Uncharacterized protein</fullName>
    </submittedName>
</protein>
<evidence type="ECO:0000313" key="1">
    <source>
        <dbReference type="EMBL" id="PVA05255.1"/>
    </source>
</evidence>
<dbReference type="AlphaFoldDB" id="A0A2T7FSX3"/>
<organism evidence="1 2">
    <name type="scientific">Thalassorhabdomicrobium marinisediminis</name>
    <dbReference type="NCBI Taxonomy" id="2170577"/>
    <lineage>
        <taxon>Bacteria</taxon>
        <taxon>Pseudomonadati</taxon>
        <taxon>Pseudomonadota</taxon>
        <taxon>Alphaproteobacteria</taxon>
        <taxon>Rhodobacterales</taxon>
        <taxon>Paracoccaceae</taxon>
        <taxon>Thalassorhabdomicrobium</taxon>
    </lineage>
</organism>